<dbReference type="SUPFAM" id="SSF52047">
    <property type="entry name" value="RNI-like"/>
    <property type="match status" value="1"/>
</dbReference>
<dbReference type="EMBL" id="JAEPRB010000066">
    <property type="protein sequence ID" value="KAG2223192.1"/>
    <property type="molecule type" value="Genomic_DNA"/>
</dbReference>
<evidence type="ECO:0000256" key="7">
    <source>
        <dbReference type="ARBA" id="ARBA00023136"/>
    </source>
</evidence>
<keyword evidence="7 11" id="KW-0472">Membrane</keyword>
<sequence length="671" mass="75312">MPFAIRQLSLCSYLVVLIVAVTFFYFKPVKAQQQNNNTCQTLWTHFTRVPNNNDDPFFCCNTTLLRQVSLHVTCNNEKEITTLIYDNNDSSNIKCDNNTISIISQLPKLEQLTLNYYIDQATCPLLFNSLSSNNSVLRTLEIRGTQFLSTPPTISNSNATTISTLSPIQTLDLSESNIIPSWIIPDLFPSVKHFVLLGLNWQQNASSLNTLTSICGLLTNLTLDISSPNSSLFLSNCTNLIHLDIQIQDEQSAMTSFDVSKWLTPLFTKPQKQHLQSLIVATVGATHQKQHATFPTWLSQLTQLSSFSYHANIVDIIPSDIFSTLPLQALNLTGNRIYGALPSDGLSNIQLDTLDLSNNELTGEIPSSVRDTKTCNLSGNPILCSGIGNSWNLCQHCQLVPSFGDIMRQYMIQWVVVGVCLVLILCVWIYITLKKHQHTSFICWITVFYSAFSTINLITMMVHLGLQVMAYKTSFIVIAVTTGIYLLANTYLYRYCCRRFSILVIRRTWPVFLFCTLDLNNFGLYEIRMLNLSAYRLPIDHRVPIVFSWIKVFVADIPHTIVAIYLMMLHAPVASVLLTCITSGLGVVRAIIQVIILSCLTRQHRKFQPMARASPDDDDDTFSQTSIHAISRGTGQNERDKSINNMSAAAESSTTTTTTTKNQVELTHLIK</sequence>
<evidence type="ECO:0000256" key="9">
    <source>
        <dbReference type="ARBA" id="ARBA00023180"/>
    </source>
</evidence>
<comment type="caution">
    <text evidence="12">The sequence shown here is derived from an EMBL/GenBank/DDBJ whole genome shotgun (WGS) entry which is preliminary data.</text>
</comment>
<feature type="transmembrane region" description="Helical" evidence="11">
    <location>
        <begin position="546"/>
        <end position="568"/>
    </location>
</feature>
<keyword evidence="6 11" id="KW-1133">Transmembrane helix</keyword>
<evidence type="ECO:0000313" key="13">
    <source>
        <dbReference type="Proteomes" id="UP000646827"/>
    </source>
</evidence>
<feature type="transmembrane region" description="Helical" evidence="11">
    <location>
        <begin position="574"/>
        <end position="600"/>
    </location>
</feature>
<keyword evidence="8" id="KW-0675">Receptor</keyword>
<evidence type="ECO:0000256" key="8">
    <source>
        <dbReference type="ARBA" id="ARBA00023170"/>
    </source>
</evidence>
<dbReference type="Gene3D" id="3.80.10.10">
    <property type="entry name" value="Ribonuclease Inhibitor"/>
    <property type="match status" value="1"/>
</dbReference>
<dbReference type="OrthoDB" id="676979at2759"/>
<evidence type="ECO:0000256" key="5">
    <source>
        <dbReference type="ARBA" id="ARBA00022737"/>
    </source>
</evidence>
<evidence type="ECO:0000256" key="11">
    <source>
        <dbReference type="SAM" id="Phobius"/>
    </source>
</evidence>
<feature type="region of interest" description="Disordered" evidence="10">
    <location>
        <begin position="646"/>
        <end position="671"/>
    </location>
</feature>
<accession>A0A8H7VLD9</accession>
<dbReference type="Proteomes" id="UP000646827">
    <property type="component" value="Unassembled WGS sequence"/>
</dbReference>
<evidence type="ECO:0000256" key="2">
    <source>
        <dbReference type="ARBA" id="ARBA00022614"/>
    </source>
</evidence>
<dbReference type="AlphaFoldDB" id="A0A8H7VLD9"/>
<evidence type="ECO:0000313" key="12">
    <source>
        <dbReference type="EMBL" id="KAG2223192.1"/>
    </source>
</evidence>
<feature type="transmembrane region" description="Helical" evidence="11">
    <location>
        <begin position="442"/>
        <end position="462"/>
    </location>
</feature>
<dbReference type="GO" id="GO:0016020">
    <property type="term" value="C:membrane"/>
    <property type="evidence" value="ECO:0007669"/>
    <property type="project" value="UniProtKB-SubCell"/>
</dbReference>
<evidence type="ECO:0000256" key="6">
    <source>
        <dbReference type="ARBA" id="ARBA00022989"/>
    </source>
</evidence>
<evidence type="ECO:0000256" key="1">
    <source>
        <dbReference type="ARBA" id="ARBA00004167"/>
    </source>
</evidence>
<feature type="transmembrane region" description="Helical" evidence="11">
    <location>
        <begin position="7"/>
        <end position="26"/>
    </location>
</feature>
<keyword evidence="13" id="KW-1185">Reference proteome</keyword>
<keyword evidence="5" id="KW-0677">Repeat</keyword>
<reference evidence="12 13" key="1">
    <citation type="submission" date="2020-12" db="EMBL/GenBank/DDBJ databases">
        <title>Metabolic potential, ecology and presence of endohyphal bacteria is reflected in genomic diversity of Mucoromycotina.</title>
        <authorList>
            <person name="Muszewska A."/>
            <person name="Okrasinska A."/>
            <person name="Steczkiewicz K."/>
            <person name="Drgas O."/>
            <person name="Orlowska M."/>
            <person name="Perlinska-Lenart U."/>
            <person name="Aleksandrzak-Piekarczyk T."/>
            <person name="Szatraj K."/>
            <person name="Zielenkiewicz U."/>
            <person name="Pilsyk S."/>
            <person name="Malc E."/>
            <person name="Mieczkowski P."/>
            <person name="Kruszewska J.S."/>
            <person name="Biernat P."/>
            <person name="Pawlowska J."/>
        </authorList>
    </citation>
    <scope>NUCLEOTIDE SEQUENCE [LARGE SCALE GENOMIC DNA]</scope>
    <source>
        <strain evidence="12 13">CBS 142.35</strain>
    </source>
</reference>
<keyword evidence="9" id="KW-0325">Glycoprotein</keyword>
<comment type="subcellular location">
    <subcellularLocation>
        <location evidence="1">Membrane</location>
        <topology evidence="1">Single-pass membrane protein</topology>
    </subcellularLocation>
</comment>
<keyword evidence="3 11" id="KW-0812">Transmembrane</keyword>
<feature type="transmembrane region" description="Helical" evidence="11">
    <location>
        <begin position="411"/>
        <end position="430"/>
    </location>
</feature>
<keyword evidence="4" id="KW-0732">Signal</keyword>
<dbReference type="InterPro" id="IPR032675">
    <property type="entry name" value="LRR_dom_sf"/>
</dbReference>
<evidence type="ECO:0000256" key="4">
    <source>
        <dbReference type="ARBA" id="ARBA00022729"/>
    </source>
</evidence>
<gene>
    <name evidence="12" type="ORF">INT45_011538</name>
</gene>
<keyword evidence="2" id="KW-0433">Leucine-rich repeat</keyword>
<evidence type="ECO:0008006" key="14">
    <source>
        <dbReference type="Google" id="ProtNLM"/>
    </source>
</evidence>
<evidence type="ECO:0000256" key="10">
    <source>
        <dbReference type="SAM" id="MobiDB-lite"/>
    </source>
</evidence>
<dbReference type="Pfam" id="PF00560">
    <property type="entry name" value="LRR_1"/>
    <property type="match status" value="1"/>
</dbReference>
<name>A0A8H7VLD9_9FUNG</name>
<proteinExistence type="predicted"/>
<dbReference type="PANTHER" id="PTHR27000:SF642">
    <property type="entry name" value="INACTIVE LEUCINE-RICH REPEAT RECEPTOR KINASE XIAO-RELATED"/>
    <property type="match status" value="1"/>
</dbReference>
<dbReference type="InterPro" id="IPR001611">
    <property type="entry name" value="Leu-rich_rpt"/>
</dbReference>
<protein>
    <recommendedName>
        <fullName evidence="14">L domain-like protein</fullName>
    </recommendedName>
</protein>
<feature type="transmembrane region" description="Helical" evidence="11">
    <location>
        <begin position="474"/>
        <end position="493"/>
    </location>
</feature>
<dbReference type="PANTHER" id="PTHR27000">
    <property type="entry name" value="LEUCINE-RICH REPEAT RECEPTOR-LIKE PROTEIN KINASE FAMILY PROTEIN-RELATED"/>
    <property type="match status" value="1"/>
</dbReference>
<evidence type="ECO:0000256" key="3">
    <source>
        <dbReference type="ARBA" id="ARBA00022692"/>
    </source>
</evidence>
<organism evidence="12 13">
    <name type="scientific">Circinella minor</name>
    <dbReference type="NCBI Taxonomy" id="1195481"/>
    <lineage>
        <taxon>Eukaryota</taxon>
        <taxon>Fungi</taxon>
        <taxon>Fungi incertae sedis</taxon>
        <taxon>Mucoromycota</taxon>
        <taxon>Mucoromycotina</taxon>
        <taxon>Mucoromycetes</taxon>
        <taxon>Mucorales</taxon>
        <taxon>Lichtheimiaceae</taxon>
        <taxon>Circinella</taxon>
    </lineage>
</organism>